<protein>
    <submittedName>
        <fullName evidence="1">Zn-finger domain-containing protein</fullName>
    </submittedName>
</protein>
<dbReference type="EMBL" id="WTPW01000673">
    <property type="protein sequence ID" value="KAF0489286.1"/>
    <property type="molecule type" value="Genomic_DNA"/>
</dbReference>
<dbReference type="AlphaFoldDB" id="A0A8H4AFN1"/>
<gene>
    <name evidence="1" type="ORF">F8M41_022116</name>
</gene>
<reference evidence="1 2" key="1">
    <citation type="journal article" date="2019" name="Environ. Microbiol.">
        <title>At the nexus of three kingdoms: the genome of the mycorrhizal fungus Gigaspora margarita provides insights into plant, endobacterial and fungal interactions.</title>
        <authorList>
            <person name="Venice F."/>
            <person name="Ghignone S."/>
            <person name="Salvioli di Fossalunga A."/>
            <person name="Amselem J."/>
            <person name="Novero M."/>
            <person name="Xianan X."/>
            <person name="Sedzielewska Toro K."/>
            <person name="Morin E."/>
            <person name="Lipzen A."/>
            <person name="Grigoriev I.V."/>
            <person name="Henrissat B."/>
            <person name="Martin F.M."/>
            <person name="Bonfante P."/>
        </authorList>
    </citation>
    <scope>NUCLEOTIDE SEQUENCE [LARGE SCALE GENOMIC DNA]</scope>
    <source>
        <strain evidence="1 2">BEG34</strain>
    </source>
</reference>
<organism evidence="1 2">
    <name type="scientific">Gigaspora margarita</name>
    <dbReference type="NCBI Taxonomy" id="4874"/>
    <lineage>
        <taxon>Eukaryota</taxon>
        <taxon>Fungi</taxon>
        <taxon>Fungi incertae sedis</taxon>
        <taxon>Mucoromycota</taxon>
        <taxon>Glomeromycotina</taxon>
        <taxon>Glomeromycetes</taxon>
        <taxon>Diversisporales</taxon>
        <taxon>Gigasporaceae</taxon>
        <taxon>Gigaspora</taxon>
    </lineage>
</organism>
<evidence type="ECO:0000313" key="2">
    <source>
        <dbReference type="Proteomes" id="UP000439903"/>
    </source>
</evidence>
<comment type="caution">
    <text evidence="1">The sequence shown here is derived from an EMBL/GenBank/DDBJ whole genome shotgun (WGS) entry which is preliminary data.</text>
</comment>
<sequence>MSFELEDKKNMSFEVAADNNKKFFEILQDTLQNFKDICEEIKLSKSCDELSSSNEDNSKKYKNFSNKAYADLMALVSKFKLSNAVENTIIRFFNKHSKLSKSQYQVIFHKTKHI</sequence>
<proteinExistence type="predicted"/>
<keyword evidence="2" id="KW-1185">Reference proteome</keyword>
<evidence type="ECO:0000313" key="1">
    <source>
        <dbReference type="EMBL" id="KAF0489286.1"/>
    </source>
</evidence>
<accession>A0A8H4AFN1</accession>
<dbReference type="Proteomes" id="UP000439903">
    <property type="component" value="Unassembled WGS sequence"/>
</dbReference>
<name>A0A8H4AFN1_GIGMA</name>